<protein>
    <recommendedName>
        <fullName evidence="3">Transcription initiation factor TFIID subunit 2</fullName>
    </recommendedName>
</protein>
<evidence type="ECO:0000256" key="6">
    <source>
        <dbReference type="ARBA" id="ARBA00023242"/>
    </source>
</evidence>
<evidence type="ECO:0000259" key="8">
    <source>
        <dbReference type="Pfam" id="PF25316"/>
    </source>
</evidence>
<dbReference type="SUPFAM" id="SSF63737">
    <property type="entry name" value="Leukotriene A4 hydrolase N-terminal domain"/>
    <property type="match status" value="1"/>
</dbReference>
<organism evidence="10 11">
    <name type="scientific">Calycina marina</name>
    <dbReference type="NCBI Taxonomy" id="1763456"/>
    <lineage>
        <taxon>Eukaryota</taxon>
        <taxon>Fungi</taxon>
        <taxon>Dikarya</taxon>
        <taxon>Ascomycota</taxon>
        <taxon>Pezizomycotina</taxon>
        <taxon>Leotiomycetes</taxon>
        <taxon>Helotiales</taxon>
        <taxon>Pezizellaceae</taxon>
        <taxon>Calycina</taxon>
    </lineage>
</organism>
<dbReference type="Gene3D" id="1.10.390.10">
    <property type="entry name" value="Neutral Protease Domain 2"/>
    <property type="match status" value="1"/>
</dbReference>
<dbReference type="InterPro" id="IPR057991">
    <property type="entry name" value="TPR_TAF2_C"/>
</dbReference>
<gene>
    <name evidence="10" type="ORF">BJ878DRAFT_558252</name>
</gene>
<dbReference type="GO" id="GO:0016251">
    <property type="term" value="F:RNA polymerase II general transcription initiation factor activity"/>
    <property type="evidence" value="ECO:0007669"/>
    <property type="project" value="TreeGrafter"/>
</dbReference>
<dbReference type="Pfam" id="PF25316">
    <property type="entry name" value="TAF2_3rd"/>
    <property type="match status" value="1"/>
</dbReference>
<comment type="caution">
    <text evidence="10">The sequence shown here is derived from an EMBL/GenBank/DDBJ whole genome shotgun (WGS) entry which is preliminary data.</text>
</comment>
<evidence type="ECO:0000313" key="11">
    <source>
        <dbReference type="Proteomes" id="UP000887226"/>
    </source>
</evidence>
<evidence type="ECO:0000256" key="3">
    <source>
        <dbReference type="ARBA" id="ARBA00017363"/>
    </source>
</evidence>
<dbReference type="InterPro" id="IPR057345">
    <property type="entry name" value="Ig-like_TAF2"/>
</dbReference>
<feature type="region of interest" description="Disordered" evidence="7">
    <location>
        <begin position="1300"/>
        <end position="1401"/>
    </location>
</feature>
<dbReference type="Pfam" id="PF25577">
    <property type="entry name" value="TPR_TAF2_C"/>
    <property type="match status" value="1"/>
</dbReference>
<dbReference type="OrthoDB" id="308861at2759"/>
<feature type="region of interest" description="Disordered" evidence="7">
    <location>
        <begin position="1"/>
        <end position="22"/>
    </location>
</feature>
<evidence type="ECO:0000256" key="5">
    <source>
        <dbReference type="ARBA" id="ARBA00023163"/>
    </source>
</evidence>
<evidence type="ECO:0000259" key="9">
    <source>
        <dbReference type="Pfam" id="PF25577"/>
    </source>
</evidence>
<accession>A0A9P7Z8W1</accession>
<dbReference type="CDD" id="cd09839">
    <property type="entry name" value="M1_like_TAF2"/>
    <property type="match status" value="1"/>
</dbReference>
<comment type="subcellular location">
    <subcellularLocation>
        <location evidence="1">Nucleus</location>
    </subcellularLocation>
</comment>
<feature type="domain" description="Transcription initiation factor TFIID subunit 2 TPR repeats" evidence="9">
    <location>
        <begin position="769"/>
        <end position="1058"/>
    </location>
</feature>
<dbReference type="GO" id="GO:0000976">
    <property type="term" value="F:transcription cis-regulatory region binding"/>
    <property type="evidence" value="ECO:0007669"/>
    <property type="project" value="TreeGrafter"/>
</dbReference>
<feature type="domain" description="Transcription initiation factor TFIID subunit 2 Ig-like" evidence="8">
    <location>
        <begin position="591"/>
        <end position="762"/>
    </location>
</feature>
<dbReference type="Gene3D" id="2.60.40.1730">
    <property type="entry name" value="tricorn interacting facor f3 domain"/>
    <property type="match status" value="1"/>
</dbReference>
<evidence type="ECO:0000256" key="4">
    <source>
        <dbReference type="ARBA" id="ARBA00023015"/>
    </source>
</evidence>
<proteinExistence type="inferred from homology"/>
<dbReference type="InterPro" id="IPR027268">
    <property type="entry name" value="Peptidase_M4/M1_CTD_sf"/>
</dbReference>
<sequence length="1401" mass="156249">MPGALLNMEPPPPPSPVEKSTTPREYDFSILHQKIELDVDFSTQTLKGRTEITLSPLSREFRQIKLDARQCVIDTSSVQVNGKSATFKYEDPFKKLVIPRHIHWTAHQAWMQLGRLPPQDRTADGSLVINLPKGVSPQQIGSFFENSRASSTRAPSVAGQDAVSAYPGLTPRAAADMVSTFEPITVSLSFSVKKFRDGLQFVGLNPTDKRYPHVYTKHSMDAGVASCIFPCADSATVRCPWSISITCPRTLGDAVKRKQNAQSSRNQSPSMEDVITLHEDEKLLDMVVICSGESGVDLPDPLDNSKKTVTFDIDTMVSAQHIGFAIGPFEEVDLAAENRGEDDMERFGQGQSLPIVGYCLPGRVDELRNTCVSIVDAVDWLMVRCGAGFPFRIANFVFIDDQEQDVQHAASVSLCSSRLLYPKKIIDTERETMRTLTHAVASQWMGVAIVAAEPSDRWVTIGLSHFMTGDYMRNACGNNDYLFRQKTLSDKLVALDIDRPSLSALGTMLHLGSFEYEFIALKAPLVLFILHKRIIKATQTTGLTRVITKMAVNANNGTENTVSTESFRKHVEKLNKYRQTEEFWSQWVFGAGCPRFFVTQDFVKKTSTIKMTIRQKQTDLLNVPRTIPKHDFLREFKESEVDAESLQACFTGPMTIRIHEADGTPYEHIVNITQTSETFMIPYATKYKRLKRSRRKTDQMAGAGGNNGDALYYSLGDVLADDDEIEEWDLDGWSPEDLKNMDNENYEWFRIDADFEWLCLSDLRDMKAYMYMSQLQQDRDVVAHQESMSWLSRVGHYAQPSTFAVKAFMDPRYNYNVRLMALDVLQNCALETLNWKGLKHLEKAYEALYCYPGTRTPIQNDFSNMPAYIVSKAMASAFSKIRDKHGRCPKKARDIVLDQLRFNDNQDNEYSDEFKIASLLEALTECCIPRKVNAGEMVFDDAGDEEEILEYDSFVTKVVAELDRHLRMDEWLETYRNIYTTTILLCKAKLMQAGVIPVDPFEFINYVHDGCLDIVRCKALEALIDLKYIANDGLADFFMTAMSTDISPFVRRRLYDVFSQGLAVVAFGPGVEKPVAQATVDAMADDLVVVDEVSNEHKKAHQVRTQTITGALAALKTDLGGNEALMRYIWEAAKSPKLVLSEQASLLEICGILYEPKQSLVLKVPMPKYWSVERTGKSTLVFKQNGIVRTKPRTPAPVLRVAAPQQPPSRPAISVPFPAPRAIMKAATPAAATPKLKFTIGPKPGPKHGSMAPPATTNALKRPLPADEGTINVDGQYPRKIAKLEFHKPANIAKMQAILAKPSNPPKPGSKQHRTPLPIASSPGDGYAQASPHRSLSSPAPVTAPRPKGERKPLPSALPPASPATAPAPRTPAEKKSKIVKLKVSSESLRKLRPRSLPKTS</sequence>
<feature type="region of interest" description="Disordered" evidence="7">
    <location>
        <begin position="1240"/>
        <end position="1272"/>
    </location>
</feature>
<dbReference type="InterPro" id="IPR042097">
    <property type="entry name" value="Aminopeptidase_N-like_N_sf"/>
</dbReference>
<dbReference type="EMBL" id="MU253785">
    <property type="protein sequence ID" value="KAG9247023.1"/>
    <property type="molecule type" value="Genomic_DNA"/>
</dbReference>
<dbReference type="PANTHER" id="PTHR15137:SF9">
    <property type="entry name" value="TRANSCRIPTION INITIATION FACTOR TFIID SUBUNIT 2"/>
    <property type="match status" value="1"/>
</dbReference>
<evidence type="ECO:0000313" key="10">
    <source>
        <dbReference type="EMBL" id="KAG9247023.1"/>
    </source>
</evidence>
<evidence type="ECO:0000256" key="7">
    <source>
        <dbReference type="SAM" id="MobiDB-lite"/>
    </source>
</evidence>
<dbReference type="InterPro" id="IPR037813">
    <property type="entry name" value="TAF2"/>
</dbReference>
<dbReference type="GO" id="GO:0003682">
    <property type="term" value="F:chromatin binding"/>
    <property type="evidence" value="ECO:0007669"/>
    <property type="project" value="TreeGrafter"/>
</dbReference>
<dbReference type="Proteomes" id="UP000887226">
    <property type="component" value="Unassembled WGS sequence"/>
</dbReference>
<reference evidence="10" key="1">
    <citation type="journal article" date="2021" name="IMA Fungus">
        <title>Genomic characterization of three marine fungi, including Emericellopsis atlantica sp. nov. with signatures of a generalist lifestyle and marine biomass degradation.</title>
        <authorList>
            <person name="Hagestad O.C."/>
            <person name="Hou L."/>
            <person name="Andersen J.H."/>
            <person name="Hansen E.H."/>
            <person name="Altermark B."/>
            <person name="Li C."/>
            <person name="Kuhnert E."/>
            <person name="Cox R.J."/>
            <person name="Crous P.W."/>
            <person name="Spatafora J.W."/>
            <person name="Lail K."/>
            <person name="Amirebrahimi M."/>
            <person name="Lipzen A."/>
            <person name="Pangilinan J."/>
            <person name="Andreopoulos W."/>
            <person name="Hayes R.D."/>
            <person name="Ng V."/>
            <person name="Grigoriev I.V."/>
            <person name="Jackson S.A."/>
            <person name="Sutton T.D.S."/>
            <person name="Dobson A.D.W."/>
            <person name="Rama T."/>
        </authorList>
    </citation>
    <scope>NUCLEOTIDE SEQUENCE</scope>
    <source>
        <strain evidence="10">TRa3180A</strain>
    </source>
</reference>
<dbReference type="PANTHER" id="PTHR15137">
    <property type="entry name" value="TRANSCRIPTION INITIATION FACTOR TFIID"/>
    <property type="match status" value="1"/>
</dbReference>
<keyword evidence="5" id="KW-0804">Transcription</keyword>
<keyword evidence="6" id="KW-0539">Nucleus</keyword>
<comment type="similarity">
    <text evidence="2">Belongs to the TAF2 family.</text>
</comment>
<feature type="compositionally biased region" description="Basic residues" evidence="7">
    <location>
        <begin position="1391"/>
        <end position="1401"/>
    </location>
</feature>
<evidence type="ECO:0000256" key="1">
    <source>
        <dbReference type="ARBA" id="ARBA00004123"/>
    </source>
</evidence>
<evidence type="ECO:0000256" key="2">
    <source>
        <dbReference type="ARBA" id="ARBA00010937"/>
    </source>
</evidence>
<dbReference type="GO" id="GO:0006367">
    <property type="term" value="P:transcription initiation at RNA polymerase II promoter"/>
    <property type="evidence" value="ECO:0007669"/>
    <property type="project" value="TreeGrafter"/>
</dbReference>
<keyword evidence="11" id="KW-1185">Reference proteome</keyword>
<keyword evidence="4" id="KW-0805">Transcription regulation</keyword>
<name>A0A9P7Z8W1_9HELO</name>
<dbReference type="SUPFAM" id="SSF55486">
    <property type="entry name" value="Metalloproteases ('zincins'), catalytic domain"/>
    <property type="match status" value="1"/>
</dbReference>
<dbReference type="GO" id="GO:0005669">
    <property type="term" value="C:transcription factor TFIID complex"/>
    <property type="evidence" value="ECO:0007669"/>
    <property type="project" value="InterPro"/>
</dbReference>